<dbReference type="RefSeq" id="WP_340276809.1">
    <property type="nucleotide sequence ID" value="NZ_JBAKIA010000018.1"/>
</dbReference>
<dbReference type="Proteomes" id="UP001385499">
    <property type="component" value="Unassembled WGS sequence"/>
</dbReference>
<evidence type="ECO:0000313" key="1">
    <source>
        <dbReference type="EMBL" id="MEJ8476339.1"/>
    </source>
</evidence>
<proteinExistence type="predicted"/>
<accession>A0ABU8TQA5</accession>
<comment type="caution">
    <text evidence="1">The sequence shown here is derived from an EMBL/GenBank/DDBJ whole genome shotgun (WGS) entry which is preliminary data.</text>
</comment>
<gene>
    <name evidence="1" type="ORF">V6575_19795</name>
</gene>
<protein>
    <submittedName>
        <fullName evidence="1">Uncharacterized protein</fullName>
    </submittedName>
</protein>
<organism evidence="1 2">
    <name type="scientific">Roseibium algae</name>
    <dbReference type="NCBI Taxonomy" id="3123038"/>
    <lineage>
        <taxon>Bacteria</taxon>
        <taxon>Pseudomonadati</taxon>
        <taxon>Pseudomonadota</taxon>
        <taxon>Alphaproteobacteria</taxon>
        <taxon>Hyphomicrobiales</taxon>
        <taxon>Stappiaceae</taxon>
        <taxon>Roseibium</taxon>
    </lineage>
</organism>
<keyword evidence="2" id="KW-1185">Reference proteome</keyword>
<evidence type="ECO:0000313" key="2">
    <source>
        <dbReference type="Proteomes" id="UP001385499"/>
    </source>
</evidence>
<sequence length="114" mass="13548">MRIEPVKTLGRSNLKRRGWYWDDDRRENRREKHPFQIALVPTETNRLEEEQDRFTGRYRPNSTFLTHLIANRDNDEAQTNFMRQTASAIGTSRYRETAASPRKRAVGHLIAIEY</sequence>
<dbReference type="EMBL" id="JBAKIA010000018">
    <property type="protein sequence ID" value="MEJ8476339.1"/>
    <property type="molecule type" value="Genomic_DNA"/>
</dbReference>
<reference evidence="1 2" key="1">
    <citation type="submission" date="2024-02" db="EMBL/GenBank/DDBJ databases">
        <title>Roseibium algae sp. nov., isolated from marine alga (Grateloupia sp.), showing potential in myo-inositol conversion.</title>
        <authorList>
            <person name="Wang Y."/>
        </authorList>
    </citation>
    <scope>NUCLEOTIDE SEQUENCE [LARGE SCALE GENOMIC DNA]</scope>
    <source>
        <strain evidence="1 2">H3510</strain>
    </source>
</reference>
<name>A0ABU8TQA5_9HYPH</name>